<evidence type="ECO:0000256" key="1">
    <source>
        <dbReference type="SAM" id="MobiDB-lite"/>
    </source>
</evidence>
<gene>
    <name evidence="2" type="ORF">BV898_16358</name>
</gene>
<keyword evidence="3" id="KW-1185">Reference proteome</keyword>
<protein>
    <submittedName>
        <fullName evidence="2">Uncharacterized protein</fullName>
    </submittedName>
</protein>
<reference evidence="3" key="1">
    <citation type="submission" date="2017-01" db="EMBL/GenBank/DDBJ databases">
        <title>Comparative genomics of anhydrobiosis in the tardigrade Hypsibius dujardini.</title>
        <authorList>
            <person name="Yoshida Y."/>
            <person name="Koutsovoulos G."/>
            <person name="Laetsch D."/>
            <person name="Stevens L."/>
            <person name="Kumar S."/>
            <person name="Horikawa D."/>
            <person name="Ishino K."/>
            <person name="Komine S."/>
            <person name="Tomita M."/>
            <person name="Blaxter M."/>
            <person name="Arakawa K."/>
        </authorList>
    </citation>
    <scope>NUCLEOTIDE SEQUENCE [LARGE SCALE GENOMIC DNA]</scope>
    <source>
        <strain evidence="3">Z151</strain>
    </source>
</reference>
<feature type="region of interest" description="Disordered" evidence="1">
    <location>
        <begin position="1"/>
        <end position="27"/>
    </location>
</feature>
<sequence>MHYARIELNCISGEEPQPAPPANSVPLRLPTPFRSAVLPYSHSRISDHQLTREEMADNFYKEIHDQRHSHKDEQNTRAQEKQNMHDGKGEAADLNASDGVGGEQHHKTDEKHHKTNEQKKHEKREENEANRHEHHNESIHSKNHK</sequence>
<dbReference type="Proteomes" id="UP000192578">
    <property type="component" value="Unassembled WGS sequence"/>
</dbReference>
<proteinExistence type="predicted"/>
<name>A0A9X6ND34_HYPEX</name>
<dbReference type="AlphaFoldDB" id="A0A9X6ND34"/>
<feature type="region of interest" description="Disordered" evidence="1">
    <location>
        <begin position="48"/>
        <end position="145"/>
    </location>
</feature>
<feature type="compositionally biased region" description="Basic and acidic residues" evidence="1">
    <location>
        <begin position="48"/>
        <end position="91"/>
    </location>
</feature>
<evidence type="ECO:0000313" key="3">
    <source>
        <dbReference type="Proteomes" id="UP000192578"/>
    </source>
</evidence>
<organism evidence="2 3">
    <name type="scientific">Hypsibius exemplaris</name>
    <name type="common">Freshwater tardigrade</name>
    <dbReference type="NCBI Taxonomy" id="2072580"/>
    <lineage>
        <taxon>Eukaryota</taxon>
        <taxon>Metazoa</taxon>
        <taxon>Ecdysozoa</taxon>
        <taxon>Tardigrada</taxon>
        <taxon>Eutardigrada</taxon>
        <taxon>Parachela</taxon>
        <taxon>Hypsibioidea</taxon>
        <taxon>Hypsibiidae</taxon>
        <taxon>Hypsibius</taxon>
    </lineage>
</organism>
<dbReference type="EMBL" id="MTYJ01000243">
    <property type="protein sequence ID" value="OWA51897.1"/>
    <property type="molecule type" value="Genomic_DNA"/>
</dbReference>
<comment type="caution">
    <text evidence="2">The sequence shown here is derived from an EMBL/GenBank/DDBJ whole genome shotgun (WGS) entry which is preliminary data.</text>
</comment>
<evidence type="ECO:0000313" key="2">
    <source>
        <dbReference type="EMBL" id="OWA51897.1"/>
    </source>
</evidence>
<accession>A0A9X6ND34</accession>
<feature type="compositionally biased region" description="Basic and acidic residues" evidence="1">
    <location>
        <begin position="103"/>
        <end position="145"/>
    </location>
</feature>